<evidence type="ECO:0000256" key="1">
    <source>
        <dbReference type="SAM" id="MobiDB-lite"/>
    </source>
</evidence>
<proteinExistence type="predicted"/>
<feature type="region of interest" description="Disordered" evidence="1">
    <location>
        <begin position="156"/>
        <end position="233"/>
    </location>
</feature>
<feature type="compositionally biased region" description="Polar residues" evidence="1">
    <location>
        <begin position="193"/>
        <end position="210"/>
    </location>
</feature>
<comment type="caution">
    <text evidence="3">The sequence shown here is derived from an EMBL/GenBank/DDBJ whole genome shotgun (WGS) entry which is preliminary data.</text>
</comment>
<organism evidence="3 4">
    <name type="scientific">Neglectibacter timonensis</name>
    <dbReference type="NCBI Taxonomy" id="1776382"/>
    <lineage>
        <taxon>Bacteria</taxon>
        <taxon>Bacillati</taxon>
        <taxon>Bacillota</taxon>
        <taxon>Clostridia</taxon>
        <taxon>Eubacteriales</taxon>
        <taxon>Oscillospiraceae</taxon>
        <taxon>Neglectibacter</taxon>
    </lineage>
</organism>
<dbReference type="Proteomes" id="UP001524473">
    <property type="component" value="Unassembled WGS sequence"/>
</dbReference>
<gene>
    <name evidence="3" type="ORF">NE695_09640</name>
</gene>
<dbReference type="EMBL" id="JANFZH010000020">
    <property type="protein sequence ID" value="MCQ4840175.1"/>
    <property type="molecule type" value="Genomic_DNA"/>
</dbReference>
<dbReference type="PROSITE" id="PS51257">
    <property type="entry name" value="PROKAR_LIPOPROTEIN"/>
    <property type="match status" value="1"/>
</dbReference>
<dbReference type="Pfam" id="PF16112">
    <property type="entry name" value="DUF4830"/>
    <property type="match status" value="1"/>
</dbReference>
<protein>
    <submittedName>
        <fullName evidence="3">DUF4830 domain-containing protein</fullName>
    </submittedName>
</protein>
<feature type="compositionally biased region" description="Low complexity" evidence="1">
    <location>
        <begin position="163"/>
        <end position="172"/>
    </location>
</feature>
<keyword evidence="4" id="KW-1185">Reference proteome</keyword>
<evidence type="ECO:0000313" key="3">
    <source>
        <dbReference type="EMBL" id="MCQ4840175.1"/>
    </source>
</evidence>
<evidence type="ECO:0000313" key="4">
    <source>
        <dbReference type="Proteomes" id="UP001524473"/>
    </source>
</evidence>
<dbReference type="InterPro" id="IPR032257">
    <property type="entry name" value="DUF4830"/>
</dbReference>
<feature type="compositionally biased region" description="Low complexity" evidence="1">
    <location>
        <begin position="179"/>
        <end position="192"/>
    </location>
</feature>
<accession>A0ABT1RZR1</accession>
<feature type="domain" description="DUF4830" evidence="2">
    <location>
        <begin position="53"/>
        <end position="134"/>
    </location>
</feature>
<sequence>MVVSLKANKKRIIAFLLLAAVVVGACLLLRGNGETEPVKEISGETNEERVAYLQSFGWQVDTEPAETREVMIPAQFNDVYTTYNVMQKAQGFDLKPYAGETCTQYKYKVTNYPGEQEVYATLLVYGKLIVGGDLACAEVDGFMHGFAADSARYGETGKKNDVSSASSQTVSSGPESGMTESSLSESSTESSTVQGDAQLSSAAQEESTVSGEDAENVESTAGEAVPEEAFPTD</sequence>
<reference evidence="3 4" key="1">
    <citation type="submission" date="2022-06" db="EMBL/GenBank/DDBJ databases">
        <title>Isolation of gut microbiota from human fecal samples.</title>
        <authorList>
            <person name="Pamer E.G."/>
            <person name="Barat B."/>
            <person name="Waligurski E."/>
            <person name="Medina S."/>
            <person name="Paddock L."/>
            <person name="Mostad J."/>
        </authorList>
    </citation>
    <scope>NUCLEOTIDE SEQUENCE [LARGE SCALE GENOMIC DNA]</scope>
    <source>
        <strain evidence="3 4">DFI.9.73</strain>
    </source>
</reference>
<dbReference type="GeneID" id="90533281"/>
<dbReference type="RefSeq" id="WP_066866240.1">
    <property type="nucleotide sequence ID" value="NZ_CABKVV010000014.1"/>
</dbReference>
<evidence type="ECO:0000259" key="2">
    <source>
        <dbReference type="Pfam" id="PF16112"/>
    </source>
</evidence>
<name>A0ABT1RZR1_9FIRM</name>